<evidence type="ECO:0000313" key="6">
    <source>
        <dbReference type="Proteomes" id="UP000698924"/>
    </source>
</evidence>
<dbReference type="PROSITE" id="PS01124">
    <property type="entry name" value="HTH_ARAC_FAMILY_2"/>
    <property type="match status" value="1"/>
</dbReference>
<keyword evidence="6" id="KW-1185">Reference proteome</keyword>
<dbReference type="RefSeq" id="WP_204972756.1">
    <property type="nucleotide sequence ID" value="NZ_JAAZTS010000022.1"/>
</dbReference>
<dbReference type="Proteomes" id="UP000698924">
    <property type="component" value="Unassembled WGS sequence"/>
</dbReference>
<dbReference type="GO" id="GO:0043565">
    <property type="term" value="F:sequence-specific DNA binding"/>
    <property type="evidence" value="ECO:0007669"/>
    <property type="project" value="InterPro"/>
</dbReference>
<dbReference type="EMBL" id="JACJMO010000023">
    <property type="protein sequence ID" value="MBM6858353.1"/>
    <property type="molecule type" value="Genomic_DNA"/>
</dbReference>
<keyword evidence="2" id="KW-0238">DNA-binding</keyword>
<evidence type="ECO:0000256" key="2">
    <source>
        <dbReference type="ARBA" id="ARBA00023125"/>
    </source>
</evidence>
<evidence type="ECO:0000256" key="3">
    <source>
        <dbReference type="ARBA" id="ARBA00023163"/>
    </source>
</evidence>
<evidence type="ECO:0000259" key="4">
    <source>
        <dbReference type="PROSITE" id="PS01124"/>
    </source>
</evidence>
<dbReference type="SUPFAM" id="SSF51215">
    <property type="entry name" value="Regulatory protein AraC"/>
    <property type="match status" value="1"/>
</dbReference>
<keyword evidence="3" id="KW-0804">Transcription</keyword>
<evidence type="ECO:0000256" key="1">
    <source>
        <dbReference type="ARBA" id="ARBA00023015"/>
    </source>
</evidence>
<dbReference type="PANTHER" id="PTHR43280">
    <property type="entry name" value="ARAC-FAMILY TRANSCRIPTIONAL REGULATOR"/>
    <property type="match status" value="1"/>
</dbReference>
<organism evidence="5 6">
    <name type="scientific">Caecibacteroides pullorum</name>
    <dbReference type="NCBI Taxonomy" id="2725562"/>
    <lineage>
        <taxon>Bacteria</taxon>
        <taxon>Pseudomonadati</taxon>
        <taxon>Bacteroidota</taxon>
        <taxon>Bacteroidia</taxon>
        <taxon>Bacteroidales</taxon>
        <taxon>Bacteroidaceae</taxon>
        <taxon>Caecibacteroides</taxon>
    </lineage>
</organism>
<dbReference type="PANTHER" id="PTHR43280:SF2">
    <property type="entry name" value="HTH-TYPE TRANSCRIPTIONAL REGULATOR EXSA"/>
    <property type="match status" value="1"/>
</dbReference>
<dbReference type="SMART" id="SM00342">
    <property type="entry name" value="HTH_ARAC"/>
    <property type="match status" value="1"/>
</dbReference>
<dbReference type="InterPro" id="IPR037923">
    <property type="entry name" value="HTH-like"/>
</dbReference>
<dbReference type="GO" id="GO:0003700">
    <property type="term" value="F:DNA-binding transcription factor activity"/>
    <property type="evidence" value="ECO:0007669"/>
    <property type="project" value="InterPro"/>
</dbReference>
<dbReference type="SUPFAM" id="SSF46689">
    <property type="entry name" value="Homeodomain-like"/>
    <property type="match status" value="1"/>
</dbReference>
<evidence type="ECO:0000313" key="5">
    <source>
        <dbReference type="EMBL" id="MBM6858353.1"/>
    </source>
</evidence>
<reference evidence="5 6" key="1">
    <citation type="journal article" date="2021" name="Sci. Rep.">
        <title>The distribution of antibiotic resistance genes in chicken gut microbiota commensals.</title>
        <authorList>
            <person name="Juricova H."/>
            <person name="Matiasovicova J."/>
            <person name="Kubasova T."/>
            <person name="Cejkova D."/>
            <person name="Rychlik I."/>
        </authorList>
    </citation>
    <scope>NUCLEOTIDE SEQUENCE [LARGE SCALE GENOMIC DNA]</scope>
    <source>
        <strain evidence="5 6">An421</strain>
    </source>
</reference>
<keyword evidence="1" id="KW-0805">Transcription regulation</keyword>
<feature type="domain" description="HTH araC/xylS-type" evidence="4">
    <location>
        <begin position="196"/>
        <end position="294"/>
    </location>
</feature>
<proteinExistence type="predicted"/>
<comment type="caution">
    <text evidence="5">The sequence shown here is derived from an EMBL/GenBank/DDBJ whole genome shotgun (WGS) entry which is preliminary data.</text>
</comment>
<gene>
    <name evidence="5" type="ORF">H6D15_12215</name>
</gene>
<dbReference type="AlphaFoldDB" id="A0AA40ZUK1"/>
<protein>
    <submittedName>
        <fullName evidence="5">Helix-turn-helix transcriptional regulator</fullName>
    </submittedName>
</protein>
<sequence>MQKKKNINPSKLVNVPFSKTQCGVDFYINTGNGKEICGVLTENTTFKTDFFEFFFFRRADGFLLLNSKRIELHDDMVLLLSPHQRQEWHVDERALHYTFLIFREDFMRTFIADKFFVYRLLYCYQTDTPPYLSVSQETFDEYMRFLGKIKQELLHPTADSYNLIVAVLYYLLLVINREYASAYRLPVDVPKNHYAYQFKDLLERHIYDVQRVAEYAEMMHVSRVTLNNAVVAQFGVSANHLLKQRLLEALKNDLLFTDCTVSQLADKFHFSDPSHLMRFFKQQTGKTCSQYLSDYKNGVYE</sequence>
<dbReference type="Pfam" id="PF12833">
    <property type="entry name" value="HTH_18"/>
    <property type="match status" value="1"/>
</dbReference>
<dbReference type="InterPro" id="IPR018060">
    <property type="entry name" value="HTH_AraC"/>
</dbReference>
<accession>A0AA40ZUK1</accession>
<dbReference type="InterPro" id="IPR009057">
    <property type="entry name" value="Homeodomain-like_sf"/>
</dbReference>
<name>A0AA40ZUK1_9BACT</name>
<dbReference type="Gene3D" id="1.10.10.60">
    <property type="entry name" value="Homeodomain-like"/>
    <property type="match status" value="1"/>
</dbReference>